<reference evidence="14 15" key="1">
    <citation type="journal article" date="2023" name="PLoS ONE">
        <title>Cytospora paraplurivora sp. nov. isolated from orchards with fruit tree decline syndrome in Ontario, Canada.</title>
        <authorList>
            <person name="Ilyukhin E."/>
            <person name="Nguyen H.D.T."/>
            <person name="Castle A.J."/>
            <person name="Ellouze W."/>
        </authorList>
    </citation>
    <scope>NUCLEOTIDE SEQUENCE [LARGE SCALE GENOMIC DNA]</scope>
    <source>
        <strain evidence="14 15">FDS-564</strain>
    </source>
</reference>
<dbReference type="Gene3D" id="1.10.1670.10">
    <property type="entry name" value="Helix-hairpin-Helix base-excision DNA repair enzymes (C-terminal)"/>
    <property type="match status" value="1"/>
</dbReference>
<dbReference type="InterPro" id="IPR044298">
    <property type="entry name" value="MIG/MutY"/>
</dbReference>
<keyword evidence="12" id="KW-0326">Glycosidase</keyword>
<evidence type="ECO:0000256" key="9">
    <source>
        <dbReference type="ARBA" id="ARBA00023004"/>
    </source>
</evidence>
<dbReference type="GO" id="GO:0046872">
    <property type="term" value="F:metal ion binding"/>
    <property type="evidence" value="ECO:0007669"/>
    <property type="project" value="UniProtKB-KW"/>
</dbReference>
<dbReference type="GO" id="GO:0000701">
    <property type="term" value="F:purine-specific mismatch base pair DNA N-glycosylase activity"/>
    <property type="evidence" value="ECO:0007669"/>
    <property type="project" value="UniProtKB-EC"/>
</dbReference>
<dbReference type="SUPFAM" id="SSF55811">
    <property type="entry name" value="Nudix"/>
    <property type="match status" value="1"/>
</dbReference>
<evidence type="ECO:0000256" key="7">
    <source>
        <dbReference type="ARBA" id="ARBA00022763"/>
    </source>
</evidence>
<evidence type="ECO:0000313" key="15">
    <source>
        <dbReference type="Proteomes" id="UP001320245"/>
    </source>
</evidence>
<gene>
    <name evidence="14" type="ORF">SLS53_001176</name>
</gene>
<dbReference type="SMART" id="SM00478">
    <property type="entry name" value="ENDO3c"/>
    <property type="match status" value="1"/>
</dbReference>
<evidence type="ECO:0000256" key="1">
    <source>
        <dbReference type="ARBA" id="ARBA00000843"/>
    </source>
</evidence>
<dbReference type="PANTHER" id="PTHR42944">
    <property type="entry name" value="ADENINE DNA GLYCOSYLASE"/>
    <property type="match status" value="1"/>
</dbReference>
<dbReference type="InterPro" id="IPR003265">
    <property type="entry name" value="HhH-GPD_domain"/>
</dbReference>
<comment type="catalytic activity">
    <reaction evidence="1">
        <text>Hydrolyzes free adenine bases from 7,8-dihydro-8-oxoguanine:adenine mismatched double-stranded DNA, leaving an apurinic site.</text>
        <dbReference type="EC" id="3.2.2.31"/>
    </reaction>
</comment>
<dbReference type="EC" id="3.2.2.31" evidence="4"/>
<evidence type="ECO:0000256" key="6">
    <source>
        <dbReference type="ARBA" id="ARBA00022723"/>
    </source>
</evidence>
<protein>
    <recommendedName>
        <fullName evidence="5">Adenine DNA glycosylase</fullName>
        <ecNumber evidence="4">3.2.2.31</ecNumber>
    </recommendedName>
</protein>
<dbReference type="Gene3D" id="3.90.79.10">
    <property type="entry name" value="Nucleoside Triphosphate Pyrophosphohydrolase"/>
    <property type="match status" value="1"/>
</dbReference>
<dbReference type="CDD" id="cd00056">
    <property type="entry name" value="ENDO3c"/>
    <property type="match status" value="1"/>
</dbReference>
<dbReference type="InterPro" id="IPR023170">
    <property type="entry name" value="HhH_base_excis_C"/>
</dbReference>
<dbReference type="InterPro" id="IPR011257">
    <property type="entry name" value="DNA_glycosylase"/>
</dbReference>
<dbReference type="Proteomes" id="UP001320245">
    <property type="component" value="Unassembled WGS sequence"/>
</dbReference>
<name>A0AAN9UGJ6_9PEZI</name>
<keyword evidence="9" id="KW-0408">Iron</keyword>
<dbReference type="Pfam" id="PF00730">
    <property type="entry name" value="HhH-GPD"/>
    <property type="match status" value="1"/>
</dbReference>
<dbReference type="GO" id="GO:0032357">
    <property type="term" value="F:oxidized purine DNA binding"/>
    <property type="evidence" value="ECO:0007669"/>
    <property type="project" value="TreeGrafter"/>
</dbReference>
<dbReference type="GO" id="GO:0006285">
    <property type="term" value="P:base-excision repair, AP site formation"/>
    <property type="evidence" value="ECO:0007669"/>
    <property type="project" value="UniProtKB-ARBA"/>
</dbReference>
<keyword evidence="15" id="KW-1185">Reference proteome</keyword>
<evidence type="ECO:0000256" key="10">
    <source>
        <dbReference type="ARBA" id="ARBA00023014"/>
    </source>
</evidence>
<keyword evidence="6" id="KW-0479">Metal-binding</keyword>
<evidence type="ECO:0000313" key="14">
    <source>
        <dbReference type="EMBL" id="KAK7747924.1"/>
    </source>
</evidence>
<dbReference type="Gene3D" id="1.10.340.30">
    <property type="entry name" value="Hypothetical protein, domain 2"/>
    <property type="match status" value="1"/>
</dbReference>
<comment type="cofactor">
    <cofactor evidence="2">
        <name>[4Fe-4S] cluster</name>
        <dbReference type="ChEBI" id="CHEBI:49883"/>
    </cofactor>
</comment>
<dbReference type="AlphaFoldDB" id="A0AAN9UGJ6"/>
<evidence type="ECO:0000256" key="11">
    <source>
        <dbReference type="ARBA" id="ARBA00023204"/>
    </source>
</evidence>
<evidence type="ECO:0000256" key="3">
    <source>
        <dbReference type="ARBA" id="ARBA00008343"/>
    </source>
</evidence>
<dbReference type="SUPFAM" id="SSF48150">
    <property type="entry name" value="DNA-glycosylase"/>
    <property type="match status" value="1"/>
</dbReference>
<evidence type="ECO:0000256" key="4">
    <source>
        <dbReference type="ARBA" id="ARBA00012045"/>
    </source>
</evidence>
<keyword evidence="7" id="KW-0227">DNA damage</keyword>
<proteinExistence type="inferred from homology"/>
<sequence>MLQQTRVSVVIDYWERWMAKWPTIEQLAVAEEDEVASAWRGLGYYSRARRIHEAARLVIQDPSWRGLLPQDAAELQAKIPGVGRYTAGAISSIVFGEATSMVDGNVLRVLSRQLGILGNVKSDKAVIDLLWAAADALVEAVVLDDCEVDETGSPRPNDRPGRWGQALMELGSTICTPNPDCAACPINITCRAHHEGRVLAAMQGDSREPASEATGPIDIEDVCGICEPFEIVAENTAEVVKPKTSTLRLKQATVSSFFSSQSSAVPGKDQRNPPWLDSDQANKAAAWHVRRFPLKSVKKALPEQDTIVCAVRRRIDGRYLLWKRPEKGEATLMHSEFILLNKINSGLLAGLWEFPSHILPDTDNTSGAKRKHIARSFVEGLFESTDRAAETSGSQTDPTRTTKLKHIGELGSVPWTFSHLKLTMHVHVFQLENDVGPVALGLARDAHRCQWADAEGVEQETMGTGSR</sequence>
<dbReference type="GO" id="GO:0034039">
    <property type="term" value="F:8-oxo-7,8-dihydroguanine DNA N-glycosylase activity"/>
    <property type="evidence" value="ECO:0007669"/>
    <property type="project" value="TreeGrafter"/>
</dbReference>
<keyword evidence="8" id="KW-0378">Hydrolase</keyword>
<keyword evidence="10" id="KW-0411">Iron-sulfur</keyword>
<dbReference type="PANTHER" id="PTHR42944:SF1">
    <property type="entry name" value="ADENINE DNA GLYCOSYLASE"/>
    <property type="match status" value="1"/>
</dbReference>
<dbReference type="InterPro" id="IPR015797">
    <property type="entry name" value="NUDIX_hydrolase-like_dom_sf"/>
</dbReference>
<evidence type="ECO:0000256" key="5">
    <source>
        <dbReference type="ARBA" id="ARBA00022023"/>
    </source>
</evidence>
<evidence type="ECO:0000259" key="13">
    <source>
        <dbReference type="SMART" id="SM00478"/>
    </source>
</evidence>
<comment type="caution">
    <text evidence="14">The sequence shown here is derived from an EMBL/GenBank/DDBJ whole genome shotgun (WGS) entry which is preliminary data.</text>
</comment>
<evidence type="ECO:0000256" key="12">
    <source>
        <dbReference type="ARBA" id="ARBA00023295"/>
    </source>
</evidence>
<dbReference type="GO" id="GO:0006298">
    <property type="term" value="P:mismatch repair"/>
    <property type="evidence" value="ECO:0007669"/>
    <property type="project" value="TreeGrafter"/>
</dbReference>
<keyword evidence="11" id="KW-0234">DNA repair</keyword>
<comment type="similarity">
    <text evidence="3">Belongs to the Nth/MutY family.</text>
</comment>
<dbReference type="GO" id="GO:0005634">
    <property type="term" value="C:nucleus"/>
    <property type="evidence" value="ECO:0007669"/>
    <property type="project" value="TreeGrafter"/>
</dbReference>
<dbReference type="EMBL" id="JAJSPL020000003">
    <property type="protein sequence ID" value="KAK7747924.1"/>
    <property type="molecule type" value="Genomic_DNA"/>
</dbReference>
<dbReference type="GO" id="GO:0035485">
    <property type="term" value="F:adenine/guanine mispair binding"/>
    <property type="evidence" value="ECO:0007669"/>
    <property type="project" value="TreeGrafter"/>
</dbReference>
<dbReference type="GO" id="GO:0051536">
    <property type="term" value="F:iron-sulfur cluster binding"/>
    <property type="evidence" value="ECO:0007669"/>
    <property type="project" value="UniProtKB-KW"/>
</dbReference>
<evidence type="ECO:0000256" key="8">
    <source>
        <dbReference type="ARBA" id="ARBA00022801"/>
    </source>
</evidence>
<feature type="domain" description="HhH-GPD" evidence="13">
    <location>
        <begin position="1"/>
        <end position="173"/>
    </location>
</feature>
<accession>A0AAN9UGJ6</accession>
<organism evidence="14 15">
    <name type="scientific">Cytospora paraplurivora</name>
    <dbReference type="NCBI Taxonomy" id="2898453"/>
    <lineage>
        <taxon>Eukaryota</taxon>
        <taxon>Fungi</taxon>
        <taxon>Dikarya</taxon>
        <taxon>Ascomycota</taxon>
        <taxon>Pezizomycotina</taxon>
        <taxon>Sordariomycetes</taxon>
        <taxon>Sordariomycetidae</taxon>
        <taxon>Diaporthales</taxon>
        <taxon>Cytosporaceae</taxon>
        <taxon>Cytospora</taxon>
    </lineage>
</organism>
<evidence type="ECO:0000256" key="2">
    <source>
        <dbReference type="ARBA" id="ARBA00001966"/>
    </source>
</evidence>